<organism evidence="1 2">
    <name type="scientific">Fusarium oxysporum f. sp. narcissi</name>
    <dbReference type="NCBI Taxonomy" id="451672"/>
    <lineage>
        <taxon>Eukaryota</taxon>
        <taxon>Fungi</taxon>
        <taxon>Dikarya</taxon>
        <taxon>Ascomycota</taxon>
        <taxon>Pezizomycotina</taxon>
        <taxon>Sordariomycetes</taxon>
        <taxon>Hypocreomycetidae</taxon>
        <taxon>Hypocreales</taxon>
        <taxon>Nectriaceae</taxon>
        <taxon>Fusarium</taxon>
        <taxon>Fusarium oxysporum species complex</taxon>
    </lineage>
</organism>
<dbReference type="AlphaFoldDB" id="A0A4Q2V5A6"/>
<dbReference type="EMBL" id="MQTW01000502">
    <property type="protein sequence ID" value="RYC79828.1"/>
    <property type="molecule type" value="Genomic_DNA"/>
</dbReference>
<proteinExistence type="predicted"/>
<comment type="caution">
    <text evidence="1">The sequence shown here is derived from an EMBL/GenBank/DDBJ whole genome shotgun (WGS) entry which is preliminary data.</text>
</comment>
<evidence type="ECO:0000313" key="1">
    <source>
        <dbReference type="EMBL" id="RYC79828.1"/>
    </source>
</evidence>
<sequence length="106" mass="11762">MSDPNSSGIRVENRAAFSCWVYVKSSAHESEHSGLLMTGQDYTFLFADLAKNGFQEGENCWMSVDVQAGKTNHESRENFNLAKDGGFMGTYSLTGGTLTPAWHREF</sequence>
<gene>
    <name evidence="1" type="ORF">BFJ63_vAg17289</name>
</gene>
<reference evidence="1 2" key="1">
    <citation type="submission" date="2016-12" db="EMBL/GenBank/DDBJ databases">
        <title>Draft genome sequence of Fusarium oxysporum causing rot on Narcissus.</title>
        <authorList>
            <person name="Armitage A.D."/>
            <person name="Taylor A."/>
            <person name="Clarkson J.P."/>
            <person name="Harrison R.J."/>
            <person name="Jackson A.C."/>
        </authorList>
    </citation>
    <scope>NUCLEOTIDE SEQUENCE [LARGE SCALE GENOMIC DNA]</scope>
    <source>
        <strain evidence="1 2">N139</strain>
    </source>
</reference>
<protein>
    <submittedName>
        <fullName evidence="1">Uncharacterized protein</fullName>
    </submittedName>
</protein>
<name>A0A4Q2V5A6_FUSOX</name>
<evidence type="ECO:0000313" key="2">
    <source>
        <dbReference type="Proteomes" id="UP000290540"/>
    </source>
</evidence>
<dbReference type="Proteomes" id="UP000290540">
    <property type="component" value="Unassembled WGS sequence"/>
</dbReference>
<accession>A0A4Q2V5A6</accession>